<keyword evidence="7 9" id="KW-0811">Translocation</keyword>
<dbReference type="PRINTS" id="PR01650">
    <property type="entry name" value="SECETRNLCASE"/>
</dbReference>
<keyword evidence="3 9" id="KW-1003">Cell membrane</keyword>
<gene>
    <name evidence="9 10" type="primary">secE</name>
    <name evidence="10" type="ORF">RGQ30_28440</name>
</gene>
<sequence>MAQNDIQTISTGQDKLMLVLAVAFAIGGAIAYQVLSAEDFFIRLGVVLLGVGLAVASFLLSQTGKRFVGFAKDSVNEAKRVVWPTRKEGMQMTGVVFVFVLIMSIYLLLVDKTLEWVFYDLILGWAI</sequence>
<proteinExistence type="inferred from homology"/>
<evidence type="ECO:0000256" key="8">
    <source>
        <dbReference type="ARBA" id="ARBA00023136"/>
    </source>
</evidence>
<dbReference type="GO" id="GO:0043952">
    <property type="term" value="P:protein transport by the Sec complex"/>
    <property type="evidence" value="ECO:0007669"/>
    <property type="project" value="UniProtKB-UniRule"/>
</dbReference>
<keyword evidence="2 9" id="KW-0813">Transport</keyword>
<comment type="caution">
    <text evidence="9">Lacks conserved residue(s) required for the propagation of feature annotation.</text>
</comment>
<evidence type="ECO:0000256" key="3">
    <source>
        <dbReference type="ARBA" id="ARBA00022475"/>
    </source>
</evidence>
<comment type="similarity">
    <text evidence="9">Belongs to the SecE/SEC61-gamma family.</text>
</comment>
<protein>
    <recommendedName>
        <fullName evidence="9">Protein translocase subunit SecE</fullName>
    </recommendedName>
</protein>
<comment type="function">
    <text evidence="9">Essential subunit of the Sec protein translocation channel SecYEG. Clamps together the 2 halves of SecY. May contact the channel plug during translocation.</text>
</comment>
<dbReference type="GO" id="GO:0006605">
    <property type="term" value="P:protein targeting"/>
    <property type="evidence" value="ECO:0007669"/>
    <property type="project" value="UniProtKB-UniRule"/>
</dbReference>
<evidence type="ECO:0000313" key="11">
    <source>
        <dbReference type="Proteomes" id="UP001329151"/>
    </source>
</evidence>
<dbReference type="GO" id="GO:0005886">
    <property type="term" value="C:plasma membrane"/>
    <property type="evidence" value="ECO:0007669"/>
    <property type="project" value="UniProtKB-UniRule"/>
</dbReference>
<feature type="transmembrane region" description="Helical" evidence="9">
    <location>
        <begin position="16"/>
        <end position="34"/>
    </location>
</feature>
<dbReference type="EMBL" id="AP028947">
    <property type="protein sequence ID" value="BET27343.1"/>
    <property type="molecule type" value="Genomic_DNA"/>
</dbReference>
<evidence type="ECO:0000313" key="10">
    <source>
        <dbReference type="EMBL" id="BET27343.1"/>
    </source>
</evidence>
<evidence type="ECO:0000256" key="1">
    <source>
        <dbReference type="ARBA" id="ARBA00004370"/>
    </source>
</evidence>
<dbReference type="InterPro" id="IPR005807">
    <property type="entry name" value="SecE_bac"/>
</dbReference>
<dbReference type="GO" id="GO:0065002">
    <property type="term" value="P:intracellular protein transmembrane transport"/>
    <property type="evidence" value="ECO:0007669"/>
    <property type="project" value="UniProtKB-UniRule"/>
</dbReference>
<comment type="subcellular location">
    <subcellularLocation>
        <location evidence="1">Membrane</location>
    </subcellularLocation>
</comment>
<evidence type="ECO:0000256" key="6">
    <source>
        <dbReference type="ARBA" id="ARBA00022989"/>
    </source>
</evidence>
<evidence type="ECO:0000256" key="7">
    <source>
        <dbReference type="ARBA" id="ARBA00023010"/>
    </source>
</evidence>
<dbReference type="GO" id="GO:0008320">
    <property type="term" value="F:protein transmembrane transporter activity"/>
    <property type="evidence" value="ECO:0007669"/>
    <property type="project" value="UniProtKB-UniRule"/>
</dbReference>
<dbReference type="GO" id="GO:0009306">
    <property type="term" value="P:protein secretion"/>
    <property type="evidence" value="ECO:0007669"/>
    <property type="project" value="UniProtKB-UniRule"/>
</dbReference>
<comment type="subunit">
    <text evidence="9">Component of the Sec protein translocase complex. Heterotrimer consisting of SecY, SecE and SecG subunits. The heterotrimers can form oligomers, although 1 heterotrimer is thought to be able to translocate proteins. Interacts with the ribosome. Interacts with SecDF, and other proteins may be involved. Interacts with SecA.</text>
</comment>
<keyword evidence="4 9" id="KW-0812">Transmembrane</keyword>
<dbReference type="Pfam" id="PF00584">
    <property type="entry name" value="SecE"/>
    <property type="match status" value="1"/>
</dbReference>
<dbReference type="AlphaFoldDB" id="A0AA86MC12"/>
<evidence type="ECO:0000256" key="2">
    <source>
        <dbReference type="ARBA" id="ARBA00022448"/>
    </source>
</evidence>
<feature type="transmembrane region" description="Helical" evidence="9">
    <location>
        <begin position="40"/>
        <end position="60"/>
    </location>
</feature>
<dbReference type="InterPro" id="IPR038379">
    <property type="entry name" value="SecE_sf"/>
</dbReference>
<keyword evidence="6 9" id="KW-1133">Transmembrane helix</keyword>
<evidence type="ECO:0000256" key="4">
    <source>
        <dbReference type="ARBA" id="ARBA00022692"/>
    </source>
</evidence>
<reference evidence="10 11" key="1">
    <citation type="submission" date="2023-10" db="EMBL/GenBank/DDBJ databases">
        <title>Complete Genome Sequence of Limnobacter thiooxidans CS-K2T, Isolated from freshwater lake sediments in Bavaria, Germany.</title>
        <authorList>
            <person name="Naruki M."/>
            <person name="Watanabe A."/>
            <person name="Warashina T."/>
            <person name="Morita T."/>
            <person name="Arakawa K."/>
        </authorList>
    </citation>
    <scope>NUCLEOTIDE SEQUENCE [LARGE SCALE GENOMIC DNA]</scope>
    <source>
        <strain evidence="10 11">CS-K2</strain>
    </source>
</reference>
<evidence type="ECO:0000256" key="9">
    <source>
        <dbReference type="HAMAP-Rule" id="MF_00422"/>
    </source>
</evidence>
<organism evidence="10 11">
    <name type="scientific">Limnobacter thiooxidans</name>
    <dbReference type="NCBI Taxonomy" id="131080"/>
    <lineage>
        <taxon>Bacteria</taxon>
        <taxon>Pseudomonadati</taxon>
        <taxon>Pseudomonadota</taxon>
        <taxon>Betaproteobacteria</taxon>
        <taxon>Burkholderiales</taxon>
        <taxon>Burkholderiaceae</taxon>
        <taxon>Limnobacter</taxon>
    </lineage>
</organism>
<dbReference type="InterPro" id="IPR001901">
    <property type="entry name" value="Translocase_SecE/Sec61-g"/>
</dbReference>
<evidence type="ECO:0000256" key="5">
    <source>
        <dbReference type="ARBA" id="ARBA00022927"/>
    </source>
</evidence>
<feature type="transmembrane region" description="Helical" evidence="9">
    <location>
        <begin position="89"/>
        <end position="109"/>
    </location>
</feature>
<dbReference type="Proteomes" id="UP001329151">
    <property type="component" value="Chromosome"/>
</dbReference>
<dbReference type="KEGG" id="lto:RGQ30_28440"/>
<dbReference type="NCBIfam" id="TIGR00964">
    <property type="entry name" value="secE_bact"/>
    <property type="match status" value="1"/>
</dbReference>
<dbReference type="NCBIfam" id="NF004371">
    <property type="entry name" value="PRK05740.1-1"/>
    <property type="match status" value="1"/>
</dbReference>
<dbReference type="HAMAP" id="MF_00422">
    <property type="entry name" value="SecE"/>
    <property type="match status" value="1"/>
</dbReference>
<accession>A0AA86MC12</accession>
<name>A0AA86MC12_9BURK</name>
<keyword evidence="11" id="KW-1185">Reference proteome</keyword>
<keyword evidence="5 9" id="KW-0653">Protein transport</keyword>
<dbReference type="PANTHER" id="PTHR33910">
    <property type="entry name" value="PROTEIN TRANSLOCASE SUBUNIT SECE"/>
    <property type="match status" value="1"/>
</dbReference>
<keyword evidence="8 9" id="KW-0472">Membrane</keyword>
<dbReference type="Gene3D" id="1.20.5.1030">
    <property type="entry name" value="Preprotein translocase secy subunit"/>
    <property type="match status" value="1"/>
</dbReference>
<dbReference type="PANTHER" id="PTHR33910:SF1">
    <property type="entry name" value="PROTEIN TRANSLOCASE SUBUNIT SECE"/>
    <property type="match status" value="1"/>
</dbReference>